<evidence type="ECO:0000256" key="7">
    <source>
        <dbReference type="ARBA" id="ARBA00022960"/>
    </source>
</evidence>
<proteinExistence type="inferred from homology"/>
<dbReference type="Pfam" id="PF07478">
    <property type="entry name" value="Dala_Dala_lig_C"/>
    <property type="match status" value="1"/>
</dbReference>
<evidence type="ECO:0000256" key="9">
    <source>
        <dbReference type="ARBA" id="ARBA00023316"/>
    </source>
</evidence>
<dbReference type="PANTHER" id="PTHR23132:SF23">
    <property type="entry name" value="D-ALANINE--D-ALANINE LIGASE B"/>
    <property type="match status" value="1"/>
</dbReference>
<evidence type="ECO:0000313" key="13">
    <source>
        <dbReference type="Proteomes" id="UP000176863"/>
    </source>
</evidence>
<keyword evidence="7" id="KW-0133">Cell shape</keyword>
<evidence type="ECO:0000256" key="6">
    <source>
        <dbReference type="ARBA" id="ARBA00022840"/>
    </source>
</evidence>
<comment type="similarity">
    <text evidence="2">Belongs to the D-alanine--D-alanine ligase family.</text>
</comment>
<reference evidence="12 13" key="1">
    <citation type="journal article" date="2016" name="Nat. Commun.">
        <title>Thousands of microbial genomes shed light on interconnected biogeochemical processes in an aquifer system.</title>
        <authorList>
            <person name="Anantharaman K."/>
            <person name="Brown C.T."/>
            <person name="Hug L.A."/>
            <person name="Sharon I."/>
            <person name="Castelle C.J."/>
            <person name="Probst A.J."/>
            <person name="Thomas B.C."/>
            <person name="Singh A."/>
            <person name="Wilkins M.J."/>
            <person name="Karaoz U."/>
            <person name="Brodie E.L."/>
            <person name="Williams K.H."/>
            <person name="Hubbard S.S."/>
            <person name="Banfield J.F."/>
        </authorList>
    </citation>
    <scope>NUCLEOTIDE SEQUENCE [LARGE SCALE GENOMIC DNA]</scope>
</reference>
<evidence type="ECO:0000256" key="8">
    <source>
        <dbReference type="ARBA" id="ARBA00022984"/>
    </source>
</evidence>
<evidence type="ECO:0000256" key="4">
    <source>
        <dbReference type="ARBA" id="ARBA00022598"/>
    </source>
</evidence>
<accession>A0A1F6CVK4</accession>
<dbReference type="InterPro" id="IPR013815">
    <property type="entry name" value="ATP_grasp_subdomain_1"/>
</dbReference>
<dbReference type="Pfam" id="PF01820">
    <property type="entry name" value="Dala_Dala_lig_N"/>
    <property type="match status" value="1"/>
</dbReference>
<sequence length="322" mass="34913">MARTSVGILRGGTSSEYDLSLKSGAAMMAALPEDQFDTRDIFIDKRGYWHLRGTPVDADRALSQIDVVLNALHGGVGEDGTVQRILERAGVPYAGARPQAASISLNKIRAREILQKAGIRMPRAVSFSLQNNLNTGDMAHVVFSQFGPPYLVKPPSDGASTGIRMAMTLLELPDALGDVLDAFGTALVEEYIRGEEVSVGVVENFRGEELYTLPPAHVIRPEGARFVESSHHQEGSLRHAVPSNFSHQEKQAIADLARAAHRALGLSHFSRADLILTPRTVYLLEVNAIPGLYPGSSFPTMLESVGSSVRGFLEHSIHLARQ</sequence>
<keyword evidence="4" id="KW-0436">Ligase</keyword>
<dbReference type="AlphaFoldDB" id="A0A1F6CVK4"/>
<dbReference type="GO" id="GO:0009252">
    <property type="term" value="P:peptidoglycan biosynthetic process"/>
    <property type="evidence" value="ECO:0007669"/>
    <property type="project" value="UniProtKB-KW"/>
</dbReference>
<organism evidence="12 13">
    <name type="scientific">Candidatus Kaiserbacteria bacterium RIFCSPHIGHO2_01_FULL_53_29</name>
    <dbReference type="NCBI Taxonomy" id="1798480"/>
    <lineage>
        <taxon>Bacteria</taxon>
        <taxon>Candidatus Kaiseribacteriota</taxon>
    </lineage>
</organism>
<dbReference type="EMBL" id="MFKT01000015">
    <property type="protein sequence ID" value="OGG53198.1"/>
    <property type="molecule type" value="Genomic_DNA"/>
</dbReference>
<evidence type="ECO:0000313" key="12">
    <source>
        <dbReference type="EMBL" id="OGG53198.1"/>
    </source>
</evidence>
<dbReference type="GO" id="GO:0005737">
    <property type="term" value="C:cytoplasm"/>
    <property type="evidence" value="ECO:0007669"/>
    <property type="project" value="UniProtKB-SubCell"/>
</dbReference>
<keyword evidence="5 10" id="KW-0547">Nucleotide-binding</keyword>
<evidence type="ECO:0000256" key="10">
    <source>
        <dbReference type="PROSITE-ProRule" id="PRU00409"/>
    </source>
</evidence>
<dbReference type="InterPro" id="IPR000291">
    <property type="entry name" value="D-Ala_lig_Van_CS"/>
</dbReference>
<dbReference type="InterPro" id="IPR011761">
    <property type="entry name" value="ATP-grasp"/>
</dbReference>
<comment type="subcellular location">
    <subcellularLocation>
        <location evidence="1">Cytoplasm</location>
    </subcellularLocation>
</comment>
<dbReference type="PROSITE" id="PS50975">
    <property type="entry name" value="ATP_GRASP"/>
    <property type="match status" value="1"/>
</dbReference>
<dbReference type="SMART" id="SM01209">
    <property type="entry name" value="GARS_A"/>
    <property type="match status" value="1"/>
</dbReference>
<evidence type="ECO:0000256" key="5">
    <source>
        <dbReference type="ARBA" id="ARBA00022741"/>
    </source>
</evidence>
<evidence type="ECO:0000256" key="2">
    <source>
        <dbReference type="ARBA" id="ARBA00010871"/>
    </source>
</evidence>
<dbReference type="Proteomes" id="UP000176863">
    <property type="component" value="Unassembled WGS sequence"/>
</dbReference>
<keyword evidence="9" id="KW-0961">Cell wall biogenesis/degradation</keyword>
<evidence type="ECO:0000256" key="3">
    <source>
        <dbReference type="ARBA" id="ARBA00022490"/>
    </source>
</evidence>
<name>A0A1F6CVK4_9BACT</name>
<dbReference type="GO" id="GO:0071555">
    <property type="term" value="P:cell wall organization"/>
    <property type="evidence" value="ECO:0007669"/>
    <property type="project" value="UniProtKB-KW"/>
</dbReference>
<dbReference type="Gene3D" id="3.40.50.20">
    <property type="match status" value="1"/>
</dbReference>
<dbReference type="SUPFAM" id="SSF56059">
    <property type="entry name" value="Glutathione synthetase ATP-binding domain-like"/>
    <property type="match status" value="1"/>
</dbReference>
<keyword evidence="8" id="KW-0573">Peptidoglycan synthesis</keyword>
<dbReference type="GO" id="GO:0008716">
    <property type="term" value="F:D-alanine-D-alanine ligase activity"/>
    <property type="evidence" value="ECO:0007669"/>
    <property type="project" value="InterPro"/>
</dbReference>
<feature type="domain" description="ATP-grasp" evidence="11">
    <location>
        <begin position="111"/>
        <end position="318"/>
    </location>
</feature>
<keyword evidence="6 10" id="KW-0067">ATP-binding</keyword>
<dbReference type="GO" id="GO:0008360">
    <property type="term" value="P:regulation of cell shape"/>
    <property type="evidence" value="ECO:0007669"/>
    <property type="project" value="UniProtKB-KW"/>
</dbReference>
<gene>
    <name evidence="12" type="ORF">A2851_02710</name>
</gene>
<dbReference type="Gene3D" id="3.30.1490.20">
    <property type="entry name" value="ATP-grasp fold, A domain"/>
    <property type="match status" value="1"/>
</dbReference>
<dbReference type="InterPro" id="IPR016185">
    <property type="entry name" value="PreATP-grasp_dom_sf"/>
</dbReference>
<dbReference type="PANTHER" id="PTHR23132">
    <property type="entry name" value="D-ALANINE--D-ALANINE LIGASE"/>
    <property type="match status" value="1"/>
</dbReference>
<evidence type="ECO:0000259" key="11">
    <source>
        <dbReference type="PROSITE" id="PS50975"/>
    </source>
</evidence>
<comment type="caution">
    <text evidence="12">The sequence shown here is derived from an EMBL/GenBank/DDBJ whole genome shotgun (WGS) entry which is preliminary data.</text>
</comment>
<dbReference type="STRING" id="1798480.A2851_02710"/>
<evidence type="ECO:0000256" key="1">
    <source>
        <dbReference type="ARBA" id="ARBA00004496"/>
    </source>
</evidence>
<dbReference type="PROSITE" id="PS00844">
    <property type="entry name" value="DALA_DALA_LIGASE_2"/>
    <property type="match status" value="1"/>
</dbReference>
<dbReference type="InterPro" id="IPR011127">
    <property type="entry name" value="Dala_Dala_lig_N"/>
</dbReference>
<dbReference type="Gene3D" id="3.30.470.20">
    <property type="entry name" value="ATP-grasp fold, B domain"/>
    <property type="match status" value="1"/>
</dbReference>
<dbReference type="SUPFAM" id="SSF52440">
    <property type="entry name" value="PreATP-grasp domain"/>
    <property type="match status" value="1"/>
</dbReference>
<protein>
    <recommendedName>
        <fullName evidence="11">ATP-grasp domain-containing protein</fullName>
    </recommendedName>
</protein>
<dbReference type="GO" id="GO:0046872">
    <property type="term" value="F:metal ion binding"/>
    <property type="evidence" value="ECO:0007669"/>
    <property type="project" value="InterPro"/>
</dbReference>
<keyword evidence="3" id="KW-0963">Cytoplasm</keyword>
<dbReference type="GO" id="GO:0005524">
    <property type="term" value="F:ATP binding"/>
    <property type="evidence" value="ECO:0007669"/>
    <property type="project" value="UniProtKB-UniRule"/>
</dbReference>
<dbReference type="InterPro" id="IPR011095">
    <property type="entry name" value="Dala_Dala_lig_C"/>
</dbReference>